<evidence type="ECO:0000313" key="2">
    <source>
        <dbReference type="RefSeq" id="XP_075094801.1"/>
    </source>
</evidence>
<reference evidence="2" key="2">
    <citation type="submission" date="2025-08" db="UniProtKB">
        <authorList>
            <consortium name="RefSeq"/>
        </authorList>
    </citation>
    <scope>IDENTIFICATION</scope>
    <source>
        <tissue evidence="2">Leaf</tissue>
    </source>
</reference>
<proteinExistence type="predicted"/>
<accession>A0AC58TC57</accession>
<evidence type="ECO:0000313" key="1">
    <source>
        <dbReference type="Proteomes" id="UP000790787"/>
    </source>
</evidence>
<dbReference type="RefSeq" id="XP_075094801.1">
    <property type="nucleotide sequence ID" value="XM_075238700.1"/>
</dbReference>
<dbReference type="Proteomes" id="UP000790787">
    <property type="component" value="Chromosome 2"/>
</dbReference>
<sequence length="813" mass="92147">MEIDLDLPSGVDTLNVYMGKSAVDQNVKFDRSGDAIGMDVVDVDIIDKCIANNEPQKGMEFETKEAAYSFYKEYARSLGFGITIKASRRSKNSGKFIDVKIACSRFGAKRESGSSRSCPKTDCKASVHMKRRQDGKWYIYSFVKEHNHEICPDDFYCSVRGRSKQSADVEYQKKGLQLALNEGDVEVLLDTLALMQAESPNSYYAIDFDKEKRMRNVFWVDAKGRNDYGHFCDVVYLDTYYIRNKYTVPFIPIVGVNHHFQFLLLGCALVGDETSSTFAWLMHTWFRAVGGQSPRVVITDDDTSVKEAVEEVFPEARHCFCLLHVMGKVSQDLGNKISKTEDFVNKLKECMWLTLNEEEFEKRWWKMVDTFKLRDNELIRSLFENRTKWVPVYMRNTFLAGFSTVEWSESVSSSFERYISSETTFKEFIDRYKLFVLDKYEEEAKADIETRHKPPTIKTLSPYEKQMSTVYTNSLFMKFQAEVVGVAACTILNEVEEGTEKLYRVNDRDKHQSFMLSWSGRESYIVCSCCSFEYIGILCRHAITVLQVNGVPNIPLVYILKRWTREAKIKGRACGISSPPCYSIQRLNDLCKLAAKFGEVGSSSQETYESAVYAIKAAMQDCVNVNNSVKSALVSNISSSQCNPNVDEEIQDGSTVKSSKRKKMQKKRKVQSNAEVLSTRIQDSSMQMDQPNSKLPSHDVAFLAQRPVQGMDSGSRIATTDGYYATHQSIHGLGQLSSFSMLRDNRYSSHQASHGVLGNVNYISAPGDHYSPQSFQGLLQGQLSFRAPLLQTSFDIQGNSSDMDNSTSVAGKH</sequence>
<name>A0AC58TC57_TOBAC</name>
<gene>
    <name evidence="2" type="primary">LOC107774465</name>
</gene>
<reference evidence="1" key="1">
    <citation type="journal article" date="2014" name="Nat. Commun.">
        <title>The tobacco genome sequence and its comparison with those of tomato and potato.</title>
        <authorList>
            <person name="Sierro N."/>
            <person name="Battey J.N."/>
            <person name="Ouadi S."/>
            <person name="Bakaher N."/>
            <person name="Bovet L."/>
            <person name="Willig A."/>
            <person name="Goepfert S."/>
            <person name="Peitsch M.C."/>
            <person name="Ivanov N.V."/>
        </authorList>
    </citation>
    <scope>NUCLEOTIDE SEQUENCE [LARGE SCALE GENOMIC DNA]</scope>
</reference>
<protein>
    <submittedName>
        <fullName evidence="2">Protein FAR1-RELATED SEQUENCE 2 isoform X1</fullName>
    </submittedName>
</protein>
<organism evidence="1 2">
    <name type="scientific">Nicotiana tabacum</name>
    <name type="common">Common tobacco</name>
    <dbReference type="NCBI Taxonomy" id="4097"/>
    <lineage>
        <taxon>Eukaryota</taxon>
        <taxon>Viridiplantae</taxon>
        <taxon>Streptophyta</taxon>
        <taxon>Embryophyta</taxon>
        <taxon>Tracheophyta</taxon>
        <taxon>Spermatophyta</taxon>
        <taxon>Magnoliopsida</taxon>
        <taxon>eudicotyledons</taxon>
        <taxon>Gunneridae</taxon>
        <taxon>Pentapetalae</taxon>
        <taxon>asterids</taxon>
        <taxon>lamiids</taxon>
        <taxon>Solanales</taxon>
        <taxon>Solanaceae</taxon>
        <taxon>Nicotianoideae</taxon>
        <taxon>Nicotianeae</taxon>
        <taxon>Nicotiana</taxon>
    </lineage>
</organism>
<keyword evidence="1" id="KW-1185">Reference proteome</keyword>